<feature type="transmembrane region" description="Helical" evidence="1">
    <location>
        <begin position="81"/>
        <end position="102"/>
    </location>
</feature>
<name>A0A9Q3UJ57_9GAMM</name>
<dbReference type="InterPro" id="IPR005572">
    <property type="entry name" value="Anti-sigma_E_RseA_N"/>
</dbReference>
<keyword evidence="1" id="KW-0472">Membrane</keyword>
<dbReference type="AlphaFoldDB" id="A0A9Q3UJ57"/>
<keyword evidence="3" id="KW-1185">Reference proteome</keyword>
<dbReference type="InterPro" id="IPR036147">
    <property type="entry name" value="Anti-sigma_E_RseA_N_sf"/>
</dbReference>
<dbReference type="Gene3D" id="1.10.10.880">
    <property type="entry name" value="Anti sigma-E protein RseA, N-terminal domain"/>
    <property type="match status" value="1"/>
</dbReference>
<dbReference type="CDD" id="cd16328">
    <property type="entry name" value="RseA_N"/>
    <property type="match status" value="1"/>
</dbReference>
<proteinExistence type="predicted"/>
<accession>A0A9Q3UJ57</accession>
<gene>
    <name evidence="2" type="ORF">LL252_05130</name>
</gene>
<evidence type="ECO:0000256" key="1">
    <source>
        <dbReference type="SAM" id="Phobius"/>
    </source>
</evidence>
<evidence type="ECO:0000313" key="2">
    <source>
        <dbReference type="EMBL" id="MCC4307947.1"/>
    </source>
</evidence>
<evidence type="ECO:0000313" key="3">
    <source>
        <dbReference type="Proteomes" id="UP001108027"/>
    </source>
</evidence>
<dbReference type="EMBL" id="JAJGNA010000004">
    <property type="protein sequence ID" value="MCC4307947.1"/>
    <property type="molecule type" value="Genomic_DNA"/>
</dbReference>
<comment type="caution">
    <text evidence="2">The sequence shown here is derived from an EMBL/GenBank/DDBJ whole genome shotgun (WGS) entry which is preliminary data.</text>
</comment>
<dbReference type="PANTHER" id="PTHR38104:SF1">
    <property type="entry name" value="ANTI-SIGMA-E FACTOR RSEA"/>
    <property type="match status" value="1"/>
</dbReference>
<sequence length="207" mass="21896">MSRNYEALSAFLDGETTEFETRRVLRDLDRDDLATLGRWQSVSDALHGHAAMGVPEGFNARLSEALASESKPGRRAGMVHGFARVAVAASVAAVTVIGWQYWSVPTDAGAAAPAVAMTGAANDGAAATEASLSAPAAAQRLTRPFGETSLVAQSALRSAEPRTVASDQQPRVNAMLLRHSEFTARHSGQGMMPYVRLVSMDARNGAR</sequence>
<dbReference type="Proteomes" id="UP001108027">
    <property type="component" value="Unassembled WGS sequence"/>
</dbReference>
<dbReference type="InterPro" id="IPR052383">
    <property type="entry name" value="Anti-sigma-E_RseA-like"/>
</dbReference>
<organism evidence="2 3">
    <name type="scientific">Alloalcanivorax marinus</name>
    <dbReference type="NCBI Taxonomy" id="1177169"/>
    <lineage>
        <taxon>Bacteria</taxon>
        <taxon>Pseudomonadati</taxon>
        <taxon>Pseudomonadota</taxon>
        <taxon>Gammaproteobacteria</taxon>
        <taxon>Oceanospirillales</taxon>
        <taxon>Alcanivoracaceae</taxon>
        <taxon>Alloalcanivorax</taxon>
    </lineage>
</organism>
<keyword evidence="1" id="KW-1133">Transmembrane helix</keyword>
<keyword evidence="1" id="KW-0812">Transmembrane</keyword>
<dbReference type="GO" id="GO:0016989">
    <property type="term" value="F:sigma factor antagonist activity"/>
    <property type="evidence" value="ECO:0007669"/>
    <property type="project" value="InterPro"/>
</dbReference>
<reference evidence="2" key="1">
    <citation type="submission" date="2021-10" db="EMBL/GenBank/DDBJ databases">
        <title>The diversity and Nitrogen Metabolism of Culturable Nitrate-Utilizing Bacteria Within the Oxygen Minimum Zone of the Changjiang (Yangtze River)Estuary.</title>
        <authorList>
            <person name="Zhang D."/>
            <person name="Zheng J."/>
            <person name="Liu S."/>
            <person name="He W."/>
        </authorList>
    </citation>
    <scope>NUCLEOTIDE SEQUENCE</scope>
    <source>
        <strain evidence="2">FXH-223</strain>
    </source>
</reference>
<dbReference type="SUPFAM" id="SSF89069">
    <property type="entry name" value="N-terminal, cytoplasmic domain of anti-sigmaE factor RseA"/>
    <property type="match status" value="1"/>
</dbReference>
<dbReference type="RefSeq" id="WP_228233296.1">
    <property type="nucleotide sequence ID" value="NZ_JAJGNA010000004.1"/>
</dbReference>
<protein>
    <submittedName>
        <fullName evidence="2">Sigma-E factor negative regulatory protein</fullName>
    </submittedName>
</protein>
<dbReference type="PANTHER" id="PTHR38104">
    <property type="match status" value="1"/>
</dbReference>